<keyword evidence="3" id="KW-0560">Oxidoreductase</keyword>
<organism evidence="5 6">
    <name type="scientific">Coniophora puteana (strain RWD-64-598)</name>
    <name type="common">Brown rot fungus</name>
    <dbReference type="NCBI Taxonomy" id="741705"/>
    <lineage>
        <taxon>Eukaryota</taxon>
        <taxon>Fungi</taxon>
        <taxon>Dikarya</taxon>
        <taxon>Basidiomycota</taxon>
        <taxon>Agaricomycotina</taxon>
        <taxon>Agaricomycetes</taxon>
        <taxon>Agaricomycetidae</taxon>
        <taxon>Boletales</taxon>
        <taxon>Coniophorineae</taxon>
        <taxon>Coniophoraceae</taxon>
        <taxon>Coniophora</taxon>
    </lineage>
</organism>
<dbReference type="PANTHER" id="PTHR46720">
    <property type="entry name" value="HYDROXYLASE, PUTATIVE (AFU_ORTHOLOGUE AFUA_3G01460)-RELATED"/>
    <property type="match status" value="1"/>
</dbReference>
<evidence type="ECO:0000256" key="3">
    <source>
        <dbReference type="ARBA" id="ARBA00023002"/>
    </source>
</evidence>
<sequence>MFETAAKVEPALFDRSQLSRYTDTRYSGYSVYREIIPMDKLLARCPDHPVRDALCLFCGKGKNLVGYTINNGAMLNFAGVVYHSALVGTDFPGLDRHWVEDVPKEELSDLFCDFEPLARACIDLCEKPSGWAVHVMAKLPFWTRGHVAIMGDAAHAATFHLGAGAGQAIEDAWLLGRLLAHPRTTLADVPRALKIFEGICKPNAERVADKSMETGLMFGFYTADPLLHAGEDERSPAALERRKEKVIRARRAVTEAEDPLKQWERAEEFLLKV</sequence>
<evidence type="ECO:0000313" key="5">
    <source>
        <dbReference type="EMBL" id="EIW81165.1"/>
    </source>
</evidence>
<dbReference type="Gene3D" id="3.50.50.60">
    <property type="entry name" value="FAD/NAD(P)-binding domain"/>
    <property type="match status" value="1"/>
</dbReference>
<dbReference type="EMBL" id="JH711578">
    <property type="protein sequence ID" value="EIW81165.1"/>
    <property type="molecule type" value="Genomic_DNA"/>
</dbReference>
<accession>A0A5M3MR80</accession>
<reference evidence="6" key="1">
    <citation type="journal article" date="2012" name="Science">
        <title>The Paleozoic origin of enzymatic lignin decomposition reconstructed from 31 fungal genomes.</title>
        <authorList>
            <person name="Floudas D."/>
            <person name="Binder M."/>
            <person name="Riley R."/>
            <person name="Barry K."/>
            <person name="Blanchette R.A."/>
            <person name="Henrissat B."/>
            <person name="Martinez A.T."/>
            <person name="Otillar R."/>
            <person name="Spatafora J.W."/>
            <person name="Yadav J.S."/>
            <person name="Aerts A."/>
            <person name="Benoit I."/>
            <person name="Boyd A."/>
            <person name="Carlson A."/>
            <person name="Copeland A."/>
            <person name="Coutinho P.M."/>
            <person name="de Vries R.P."/>
            <person name="Ferreira P."/>
            <person name="Findley K."/>
            <person name="Foster B."/>
            <person name="Gaskell J."/>
            <person name="Glotzer D."/>
            <person name="Gorecki P."/>
            <person name="Heitman J."/>
            <person name="Hesse C."/>
            <person name="Hori C."/>
            <person name="Igarashi K."/>
            <person name="Jurgens J.A."/>
            <person name="Kallen N."/>
            <person name="Kersten P."/>
            <person name="Kohler A."/>
            <person name="Kuees U."/>
            <person name="Kumar T.K.A."/>
            <person name="Kuo A."/>
            <person name="LaButti K."/>
            <person name="Larrondo L.F."/>
            <person name="Lindquist E."/>
            <person name="Ling A."/>
            <person name="Lombard V."/>
            <person name="Lucas S."/>
            <person name="Lundell T."/>
            <person name="Martin R."/>
            <person name="McLaughlin D.J."/>
            <person name="Morgenstern I."/>
            <person name="Morin E."/>
            <person name="Murat C."/>
            <person name="Nagy L.G."/>
            <person name="Nolan M."/>
            <person name="Ohm R.A."/>
            <person name="Patyshakuliyeva A."/>
            <person name="Rokas A."/>
            <person name="Ruiz-Duenas F.J."/>
            <person name="Sabat G."/>
            <person name="Salamov A."/>
            <person name="Samejima M."/>
            <person name="Schmutz J."/>
            <person name="Slot J.C."/>
            <person name="St John F."/>
            <person name="Stenlid J."/>
            <person name="Sun H."/>
            <person name="Sun S."/>
            <person name="Syed K."/>
            <person name="Tsang A."/>
            <person name="Wiebenga A."/>
            <person name="Young D."/>
            <person name="Pisabarro A."/>
            <person name="Eastwood D.C."/>
            <person name="Martin F."/>
            <person name="Cullen D."/>
            <person name="Grigoriev I.V."/>
            <person name="Hibbett D.S."/>
        </authorList>
    </citation>
    <scope>NUCLEOTIDE SEQUENCE [LARGE SCALE GENOMIC DNA]</scope>
    <source>
        <strain evidence="6">RWD-64-598 SS2</strain>
    </source>
</reference>
<dbReference type="KEGG" id="cput:CONPUDRAFT_137230"/>
<dbReference type="AlphaFoldDB" id="A0A5M3MR80"/>
<dbReference type="SUPFAM" id="SSF51905">
    <property type="entry name" value="FAD/NAD(P)-binding domain"/>
    <property type="match status" value="1"/>
</dbReference>
<name>A0A5M3MR80_CONPW</name>
<proteinExistence type="predicted"/>
<dbReference type="GO" id="GO:0071949">
    <property type="term" value="F:FAD binding"/>
    <property type="evidence" value="ECO:0007669"/>
    <property type="project" value="InterPro"/>
</dbReference>
<dbReference type="SUPFAM" id="SSF54373">
    <property type="entry name" value="FAD-linked reductases, C-terminal domain"/>
    <property type="match status" value="1"/>
</dbReference>
<gene>
    <name evidence="5" type="ORF">CONPUDRAFT_137230</name>
</gene>
<evidence type="ECO:0000256" key="1">
    <source>
        <dbReference type="ARBA" id="ARBA00022630"/>
    </source>
</evidence>
<keyword evidence="2" id="KW-0274">FAD</keyword>
<keyword evidence="1" id="KW-0285">Flavoprotein</keyword>
<dbReference type="InterPro" id="IPR051104">
    <property type="entry name" value="FAD_monoxygenase"/>
</dbReference>
<evidence type="ECO:0000313" key="6">
    <source>
        <dbReference type="Proteomes" id="UP000053558"/>
    </source>
</evidence>
<dbReference type="PANTHER" id="PTHR46720:SF3">
    <property type="entry name" value="FAD-BINDING DOMAIN-CONTAINING PROTEIN-RELATED"/>
    <property type="match status" value="1"/>
</dbReference>
<dbReference type="InterPro" id="IPR036188">
    <property type="entry name" value="FAD/NAD-bd_sf"/>
</dbReference>
<dbReference type="GeneID" id="19200995"/>
<dbReference type="Proteomes" id="UP000053558">
    <property type="component" value="Unassembled WGS sequence"/>
</dbReference>
<protein>
    <recommendedName>
        <fullName evidence="4">FAD-binding domain-containing protein</fullName>
    </recommendedName>
</protein>
<dbReference type="GO" id="GO:0044550">
    <property type="term" value="P:secondary metabolite biosynthetic process"/>
    <property type="evidence" value="ECO:0007669"/>
    <property type="project" value="TreeGrafter"/>
</dbReference>
<keyword evidence="6" id="KW-1185">Reference proteome</keyword>
<feature type="domain" description="FAD-binding" evidence="4">
    <location>
        <begin position="142"/>
        <end position="210"/>
    </location>
</feature>
<evidence type="ECO:0000256" key="2">
    <source>
        <dbReference type="ARBA" id="ARBA00022827"/>
    </source>
</evidence>
<dbReference type="Pfam" id="PF01494">
    <property type="entry name" value="FAD_binding_3"/>
    <property type="match status" value="1"/>
</dbReference>
<dbReference type="OrthoDB" id="2687071at2759"/>
<dbReference type="InterPro" id="IPR002938">
    <property type="entry name" value="FAD-bd"/>
</dbReference>
<comment type="caution">
    <text evidence="5">The sequence shown here is derived from an EMBL/GenBank/DDBJ whole genome shotgun (WGS) entry which is preliminary data.</text>
</comment>
<dbReference type="RefSeq" id="XP_007768576.1">
    <property type="nucleotide sequence ID" value="XM_007770386.1"/>
</dbReference>
<dbReference type="GO" id="GO:0016491">
    <property type="term" value="F:oxidoreductase activity"/>
    <property type="evidence" value="ECO:0007669"/>
    <property type="project" value="UniProtKB-KW"/>
</dbReference>
<evidence type="ECO:0000259" key="4">
    <source>
        <dbReference type="Pfam" id="PF01494"/>
    </source>
</evidence>